<dbReference type="InterPro" id="IPR052780">
    <property type="entry name" value="AAA_Catabolism_Regulators"/>
</dbReference>
<accession>A0AAX4KDB9</accession>
<dbReference type="RefSeq" id="XP_066081961.1">
    <property type="nucleotide sequence ID" value="XM_066225864.1"/>
</dbReference>
<sequence>MDTQIKPEKIKRGYRACRKAKCDLGDIDAPSSPPCSRCKRESRECVFAPSRRGGNNRKRETKESSEEQSLSYPPHTSPTPSPKRRRLHLNPPLHDADPSSIVVADMQNESDALQILALASGQAATKESIVGGRGKRNQEIYMHEKSGQATTVNNISDFKRFYERRKSDQAPVLEDFPLIKLGVLSAEQAIRLVDRYFRYYHHLTSLRRYSGIPRDSRQGLGHYENVQSLGAPPTIGLVESLLLLAENLPRSPPLVTPLELNAAGAREEPHGDENRQGWQLIGLAVRSAYELGLDKMALRILSDSERTLEIERARVAWTLSGMNPQLSLTLFSVSIRLGKGFWARGAAVCFQGFSSSAQSGPSAGFGNFPFLRGIADDQEHPQEDYGNLIQAYLELTQLMSNAHDTLYPNAARTRSLVIHGEYFKYLDELCKSPPAHYPADRSQQAHVERATIRAEEEYRTKTTTSLKLSLFPRGAAQSPDARYIFHMCDAAREILTICVDKLYPGGALPYLPTRHVLWFTYAAIVLLKALYSGAMLRGDHQKTFNLIDKLCHCLSQTSVDPNYPAVRYGRQLEALRKKLAVLSDANTTPSTLPESRPMPAMHDWGNALPTNTAPYAQQPMSDIGSGSYQGVEAGIGLASTYGPTDNLFGFISNWQGDGMPQPVGETGEMDLGDFWVQVGPGEAQGGFPFR</sequence>
<dbReference type="CDD" id="cd12148">
    <property type="entry name" value="fungal_TF_MHR"/>
    <property type="match status" value="1"/>
</dbReference>
<evidence type="ECO:0000313" key="2">
    <source>
        <dbReference type="EMBL" id="WWD03994.1"/>
    </source>
</evidence>
<keyword evidence="3" id="KW-1185">Reference proteome</keyword>
<protein>
    <recommendedName>
        <fullName evidence="4">Zn(2)-C6 fungal-type domain-containing protein</fullName>
    </recommendedName>
</protein>
<dbReference type="AlphaFoldDB" id="A0AAX4KDB9"/>
<dbReference type="GO" id="GO:0005634">
    <property type="term" value="C:nucleus"/>
    <property type="evidence" value="ECO:0007669"/>
    <property type="project" value="TreeGrafter"/>
</dbReference>
<dbReference type="GO" id="GO:0000981">
    <property type="term" value="F:DNA-binding transcription factor activity, RNA polymerase II-specific"/>
    <property type="evidence" value="ECO:0007669"/>
    <property type="project" value="InterPro"/>
</dbReference>
<dbReference type="PANTHER" id="PTHR31644:SF1">
    <property type="entry name" value="ZN(II)2CYS6 TRANSCRIPTION FACTOR (EUROFUNG)"/>
    <property type="match status" value="1"/>
</dbReference>
<evidence type="ECO:0000256" key="1">
    <source>
        <dbReference type="SAM" id="MobiDB-lite"/>
    </source>
</evidence>
<dbReference type="Proteomes" id="UP001358614">
    <property type="component" value="Chromosome 1"/>
</dbReference>
<reference evidence="2 3" key="1">
    <citation type="submission" date="2024-01" db="EMBL/GenBank/DDBJ databases">
        <title>Comparative genomics of Cryptococcus and Kwoniella reveals pathogenesis evolution and contrasting modes of karyotype evolution via chromosome fusion or intercentromeric recombination.</title>
        <authorList>
            <person name="Coelho M.A."/>
            <person name="David-Palma M."/>
            <person name="Shea T."/>
            <person name="Bowers K."/>
            <person name="McGinley-Smith S."/>
            <person name="Mohammad A.W."/>
            <person name="Gnirke A."/>
            <person name="Yurkov A.M."/>
            <person name="Nowrousian M."/>
            <person name="Sun S."/>
            <person name="Cuomo C.A."/>
            <person name="Heitman J."/>
        </authorList>
    </citation>
    <scope>NUCLEOTIDE SEQUENCE [LARGE SCALE GENOMIC DNA]</scope>
    <source>
        <strain evidence="2 3">PYCC6329</strain>
    </source>
</reference>
<gene>
    <name evidence="2" type="ORF">V865_002056</name>
</gene>
<evidence type="ECO:0000313" key="3">
    <source>
        <dbReference type="Proteomes" id="UP001358614"/>
    </source>
</evidence>
<dbReference type="GO" id="GO:0008270">
    <property type="term" value="F:zinc ion binding"/>
    <property type="evidence" value="ECO:0007669"/>
    <property type="project" value="InterPro"/>
</dbReference>
<dbReference type="KEGG" id="ker:91100860"/>
<dbReference type="InterPro" id="IPR001138">
    <property type="entry name" value="Zn2Cys6_DnaBD"/>
</dbReference>
<evidence type="ECO:0008006" key="4">
    <source>
        <dbReference type="Google" id="ProtNLM"/>
    </source>
</evidence>
<dbReference type="EMBL" id="CP144089">
    <property type="protein sequence ID" value="WWD03994.1"/>
    <property type="molecule type" value="Genomic_DNA"/>
</dbReference>
<dbReference type="SUPFAM" id="SSF57701">
    <property type="entry name" value="Zn2/Cys6 DNA-binding domain"/>
    <property type="match status" value="1"/>
</dbReference>
<proteinExistence type="predicted"/>
<dbReference type="PANTHER" id="PTHR31644">
    <property type="entry name" value="TRANSCRIPTIONAL ACTIVATOR ARO80-RELATED"/>
    <property type="match status" value="1"/>
</dbReference>
<dbReference type="GeneID" id="91100860"/>
<organism evidence="2 3">
    <name type="scientific">Kwoniella europaea PYCC6329</name>
    <dbReference type="NCBI Taxonomy" id="1423913"/>
    <lineage>
        <taxon>Eukaryota</taxon>
        <taxon>Fungi</taxon>
        <taxon>Dikarya</taxon>
        <taxon>Basidiomycota</taxon>
        <taxon>Agaricomycotina</taxon>
        <taxon>Tremellomycetes</taxon>
        <taxon>Tremellales</taxon>
        <taxon>Cryptococcaceae</taxon>
        <taxon>Kwoniella</taxon>
    </lineage>
</organism>
<dbReference type="Gene3D" id="4.10.240.10">
    <property type="entry name" value="Zn(2)-C6 fungal-type DNA-binding domain"/>
    <property type="match status" value="1"/>
</dbReference>
<name>A0AAX4KDB9_9TREE</name>
<dbReference type="CDD" id="cd00067">
    <property type="entry name" value="GAL4"/>
    <property type="match status" value="1"/>
</dbReference>
<dbReference type="InterPro" id="IPR036864">
    <property type="entry name" value="Zn2-C6_fun-type_DNA-bd_sf"/>
</dbReference>
<feature type="region of interest" description="Disordered" evidence="1">
    <location>
        <begin position="23"/>
        <end position="98"/>
    </location>
</feature>